<accession>A0AAD2CBP7</accession>
<dbReference type="Gene3D" id="3.60.10.10">
    <property type="entry name" value="Endonuclease/exonuclease/phosphatase"/>
    <property type="match status" value="1"/>
</dbReference>
<dbReference type="EMBL" id="CAKOGP040000002">
    <property type="protein sequence ID" value="CAJ1925547.1"/>
    <property type="molecule type" value="Genomic_DNA"/>
</dbReference>
<protein>
    <recommendedName>
        <fullName evidence="2">Endonuclease/exonuclease/phosphatase domain-containing protein</fullName>
    </recommendedName>
</protein>
<reference evidence="3" key="1">
    <citation type="submission" date="2023-08" db="EMBL/GenBank/DDBJ databases">
        <authorList>
            <person name="Audoor S."/>
            <person name="Bilcke G."/>
        </authorList>
    </citation>
    <scope>NUCLEOTIDE SEQUENCE</scope>
</reference>
<dbReference type="PANTHER" id="PTHR12121:SF37">
    <property type="entry name" value="2',5'-PHOSPHODIESTERASE 12"/>
    <property type="match status" value="1"/>
</dbReference>
<sequence length="680" mass="76460">MTQQSTPLLSSSDAQNKGCHQDDWTGRVVVRFLSNNADKDYEIKNKPKARVDVSEISEMGQAIQQNVAQSHPNDESGNDEELLHSNQIPNNPEDCTIRIDVSLTSRVTGQPIAINLIRDGAEDASNCLKRLELSLIKKLSKKKSKGKKQKVVAQASTSSCVVLLEDKDESKPAQEINPQSMSNHQLWNLCTTSSISLRLKIGEDSAILPVECNPPTIYKVTAFEDFDCDIFPHVPLVLRVETLFSTRAVVDWYANGERVCQDSTCYVPTIDDVSKSLAVIITPVRPGHTSHLYTEAYRYKRKVASALPPNTTLDIRKAWLSRPKDSNNLRVMSYNILADQNAFTGPEQQPFFPYVPKELLLRSRRFPLILQEILEHKADVICLQEVDSFVFSSLLQPALEFYNYQGFHSLKQSSGNNEGCAIFWSLDQFQEVRTEDIKTFRISELLKECLEGNDGMNASWKECTAPILQLFAKRKDLEDIVLSNLGHVLQVVRLKDREGKVILVANTHLFFHPMGSHIRALQMFAVAHQLSIERGSEEIPYLLIGDLNSSLGNAATLILKKRIPSNYRDYKESLNNFSWDGHHGTAGHSDDFPALSIPESFPTLLNGYSKSPEFTHYIVGFKATIDHIFMSEQSGTSTLRPLYHAPMPNVEEVTRNTAMPSVNFPSDHISLVCDLEWAPI</sequence>
<dbReference type="GO" id="GO:0000175">
    <property type="term" value="F:3'-5'-RNA exonuclease activity"/>
    <property type="evidence" value="ECO:0007669"/>
    <property type="project" value="TreeGrafter"/>
</dbReference>
<keyword evidence="4" id="KW-1185">Reference proteome</keyword>
<gene>
    <name evidence="3" type="ORF">CYCCA115_LOCUS1152</name>
</gene>
<dbReference type="SUPFAM" id="SSF56219">
    <property type="entry name" value="DNase I-like"/>
    <property type="match status" value="1"/>
</dbReference>
<proteinExistence type="predicted"/>
<comment type="caution">
    <text evidence="3">The sequence shown here is derived from an EMBL/GenBank/DDBJ whole genome shotgun (WGS) entry which is preliminary data.</text>
</comment>
<dbReference type="PANTHER" id="PTHR12121">
    <property type="entry name" value="CARBON CATABOLITE REPRESSOR PROTEIN 4"/>
    <property type="match status" value="1"/>
</dbReference>
<feature type="compositionally biased region" description="Polar residues" evidence="1">
    <location>
        <begin position="1"/>
        <end position="15"/>
    </location>
</feature>
<evidence type="ECO:0000313" key="4">
    <source>
        <dbReference type="Proteomes" id="UP001295423"/>
    </source>
</evidence>
<dbReference type="AlphaFoldDB" id="A0AAD2CBP7"/>
<dbReference type="InterPro" id="IPR036691">
    <property type="entry name" value="Endo/exonu/phosph_ase_sf"/>
</dbReference>
<dbReference type="InterPro" id="IPR050410">
    <property type="entry name" value="CCR4/nocturin_mRNA_transcr"/>
</dbReference>
<feature type="region of interest" description="Disordered" evidence="1">
    <location>
        <begin position="66"/>
        <end position="91"/>
    </location>
</feature>
<feature type="domain" description="Endonuclease/exonuclease/phosphatase" evidence="2">
    <location>
        <begin position="333"/>
        <end position="668"/>
    </location>
</feature>
<evidence type="ECO:0000256" key="1">
    <source>
        <dbReference type="SAM" id="MobiDB-lite"/>
    </source>
</evidence>
<dbReference type="InterPro" id="IPR005135">
    <property type="entry name" value="Endo/exonuclease/phosphatase"/>
</dbReference>
<evidence type="ECO:0000259" key="2">
    <source>
        <dbReference type="Pfam" id="PF03372"/>
    </source>
</evidence>
<dbReference type="GO" id="GO:0000288">
    <property type="term" value="P:nuclear-transcribed mRNA catabolic process, deadenylation-dependent decay"/>
    <property type="evidence" value="ECO:0007669"/>
    <property type="project" value="TreeGrafter"/>
</dbReference>
<dbReference type="Pfam" id="PF03372">
    <property type="entry name" value="Exo_endo_phos"/>
    <property type="match status" value="1"/>
</dbReference>
<dbReference type="GO" id="GO:0005739">
    <property type="term" value="C:mitochondrion"/>
    <property type="evidence" value="ECO:0007669"/>
    <property type="project" value="TreeGrafter"/>
</dbReference>
<dbReference type="Proteomes" id="UP001295423">
    <property type="component" value="Unassembled WGS sequence"/>
</dbReference>
<feature type="region of interest" description="Disordered" evidence="1">
    <location>
        <begin position="1"/>
        <end position="20"/>
    </location>
</feature>
<organism evidence="3 4">
    <name type="scientific">Cylindrotheca closterium</name>
    <dbReference type="NCBI Taxonomy" id="2856"/>
    <lineage>
        <taxon>Eukaryota</taxon>
        <taxon>Sar</taxon>
        <taxon>Stramenopiles</taxon>
        <taxon>Ochrophyta</taxon>
        <taxon>Bacillariophyta</taxon>
        <taxon>Bacillariophyceae</taxon>
        <taxon>Bacillariophycidae</taxon>
        <taxon>Bacillariales</taxon>
        <taxon>Bacillariaceae</taxon>
        <taxon>Cylindrotheca</taxon>
    </lineage>
</organism>
<name>A0AAD2CBP7_9STRA</name>
<evidence type="ECO:0000313" key="3">
    <source>
        <dbReference type="EMBL" id="CAJ1925547.1"/>
    </source>
</evidence>